<dbReference type="PROSITE" id="PS50082">
    <property type="entry name" value="WD_REPEATS_2"/>
    <property type="match status" value="1"/>
</dbReference>
<dbReference type="InterPro" id="IPR019417">
    <property type="entry name" value="DUF2415"/>
</dbReference>
<feature type="compositionally biased region" description="Polar residues" evidence="2">
    <location>
        <begin position="819"/>
        <end position="830"/>
    </location>
</feature>
<dbReference type="InterPro" id="IPR036322">
    <property type="entry name" value="WD40_repeat_dom_sf"/>
</dbReference>
<feature type="region of interest" description="Disordered" evidence="2">
    <location>
        <begin position="606"/>
        <end position="626"/>
    </location>
</feature>
<dbReference type="EMBL" id="MU155408">
    <property type="protein sequence ID" value="KAF9473910.1"/>
    <property type="molecule type" value="Genomic_DNA"/>
</dbReference>
<dbReference type="Gene3D" id="2.130.10.10">
    <property type="entry name" value="YVTN repeat-like/Quinoprotein amine dehydrogenase"/>
    <property type="match status" value="1"/>
</dbReference>
<evidence type="ECO:0000313" key="5">
    <source>
        <dbReference type="Proteomes" id="UP000807469"/>
    </source>
</evidence>
<accession>A0A9P5YSH4</accession>
<protein>
    <recommendedName>
        <fullName evidence="3">DUF2415 domain-containing protein</fullName>
    </recommendedName>
</protein>
<proteinExistence type="predicted"/>
<dbReference type="PANTHER" id="PTHR43991">
    <property type="entry name" value="WD REPEAT PROTEIN (AFU_ORTHOLOGUE AFUA_8G05640)-RELATED"/>
    <property type="match status" value="1"/>
</dbReference>
<dbReference type="InterPro" id="IPR015943">
    <property type="entry name" value="WD40/YVTN_repeat-like_dom_sf"/>
</dbReference>
<feature type="compositionally biased region" description="Basic and acidic residues" evidence="2">
    <location>
        <begin position="776"/>
        <end position="805"/>
    </location>
</feature>
<feature type="compositionally biased region" description="Low complexity" evidence="2">
    <location>
        <begin position="518"/>
        <end position="541"/>
    </location>
</feature>
<sequence>MARDPSLLDSNQPSSIAPATPAIAHVQLRDLLICPREQGVLNYIVPRGIVEQDLNKPKAPVRVLSNLSFTPNSLTSLQLGNDTLIAAGGQETEIHLSYHTPSSTSTSSRTRVAWEFEDSLTGSINNSVLLTSLSLTRSNESSVDPRVGISNNDGSVRLYDIPLRVSSPKRKLRQVGQVKLDVPINHSSISPDGRTLLSVGDSNKVYIHQITGGASISFAPITTLTIPPPDASPLPYASSSLAAAFSTAFSGDGTKFAVASQEGVVAVWDVRSTKPMKVFQTDKMRGMGGGGSSGNGSASGWLSDDPFEWTRGTKAPGWCVRSVKFNGGEGARLGKEVMAFTEHTSLVHLVDARTFETHDIIRVPSLQRPEQSANPSRRGPSSTDARRATSSSSRRTSTTAGTGSSITRRSHSPAEVYESALAHQQANSSSSSSRNVIRRLLPVSNARRSGHASSSPGTSTNTRPTRTFAPSQSAAVHLANRAAARAHSRSHSAMEMGSGSSSLTPATRLPSASAARLTAGAGRRSMSASASSSATLSTSGTPVPASRPASTSGTPAIVQALGDAFRIPVPASAYSAPASIGDSTWRTLGSDWRELGLLSRLNAASASASGADPSGTNGEVGPSNASHRREAFDTHMDDGDADEGIVVVPDLGDRDVESEVHALLAVHGIQSRLGGREAPSRHSTESSDNADGVMDPTSQVPHPFDAYMNDEDAIQEDGADIDVDDEEERAENGQTNEEDHQAWFMRALASLHDVGGGADVQSLYAEADGEDDERVEDGYDVRDEDRMRVDEEGEENRENVDARGEGDEDEDLDFECASRGSNSRSGSPLASSGIRGPGPAATSPLAHTSSSPSSSRRYGSHGLSLPPWPSTLSPSSSSSFAKNAATRDLKYVYYEDLDIAGLCFDPWGERMYVSGVGMGGNSGYGMHGVHAHGTAEVRAGMFGYSNSGNAGEGTGVGAVVEWVVRGAEKRWWVDDGWM</sequence>
<dbReference type="Pfam" id="PF10313">
    <property type="entry name" value="DUF2415"/>
    <property type="match status" value="1"/>
</dbReference>
<dbReference type="AlphaFoldDB" id="A0A9P5YSH4"/>
<feature type="region of interest" description="Disordered" evidence="2">
    <location>
        <begin position="442"/>
        <end position="554"/>
    </location>
</feature>
<dbReference type="SUPFAM" id="SSF50978">
    <property type="entry name" value="WD40 repeat-like"/>
    <property type="match status" value="1"/>
</dbReference>
<comment type="caution">
    <text evidence="4">The sequence shown here is derived from an EMBL/GenBank/DDBJ whole genome shotgun (WGS) entry which is preliminary data.</text>
</comment>
<name>A0A9P5YSH4_9AGAR</name>
<dbReference type="Proteomes" id="UP000807469">
    <property type="component" value="Unassembled WGS sequence"/>
</dbReference>
<feature type="compositionally biased region" description="Polar residues" evidence="2">
    <location>
        <begin position="451"/>
        <end position="472"/>
    </location>
</feature>
<feature type="region of interest" description="Disordered" evidence="2">
    <location>
        <begin position="672"/>
        <end position="705"/>
    </location>
</feature>
<feature type="region of interest" description="Disordered" evidence="2">
    <location>
        <begin position="282"/>
        <end position="304"/>
    </location>
</feature>
<keyword evidence="5" id="KW-1185">Reference proteome</keyword>
<dbReference type="SMART" id="SM00320">
    <property type="entry name" value="WD40"/>
    <property type="match status" value="2"/>
</dbReference>
<evidence type="ECO:0000256" key="2">
    <source>
        <dbReference type="SAM" id="MobiDB-lite"/>
    </source>
</evidence>
<evidence type="ECO:0000256" key="1">
    <source>
        <dbReference type="PROSITE-ProRule" id="PRU00221"/>
    </source>
</evidence>
<evidence type="ECO:0000313" key="4">
    <source>
        <dbReference type="EMBL" id="KAF9473910.1"/>
    </source>
</evidence>
<feature type="domain" description="DUF2415" evidence="3">
    <location>
        <begin position="320"/>
        <end position="361"/>
    </location>
</feature>
<feature type="compositionally biased region" description="Basic and acidic residues" evidence="2">
    <location>
        <begin position="674"/>
        <end position="685"/>
    </location>
</feature>
<reference evidence="4" key="1">
    <citation type="submission" date="2020-11" db="EMBL/GenBank/DDBJ databases">
        <authorList>
            <consortium name="DOE Joint Genome Institute"/>
            <person name="Ahrendt S."/>
            <person name="Riley R."/>
            <person name="Andreopoulos W."/>
            <person name="Labutti K."/>
            <person name="Pangilinan J."/>
            <person name="Ruiz-Duenas F.J."/>
            <person name="Barrasa J.M."/>
            <person name="Sanchez-Garcia M."/>
            <person name="Camarero S."/>
            <person name="Miyauchi S."/>
            <person name="Serrano A."/>
            <person name="Linde D."/>
            <person name="Babiker R."/>
            <person name="Drula E."/>
            <person name="Ayuso-Fernandez I."/>
            <person name="Pacheco R."/>
            <person name="Padilla G."/>
            <person name="Ferreira P."/>
            <person name="Barriuso J."/>
            <person name="Kellner H."/>
            <person name="Castanera R."/>
            <person name="Alfaro M."/>
            <person name="Ramirez L."/>
            <person name="Pisabarro A.G."/>
            <person name="Kuo A."/>
            <person name="Tritt A."/>
            <person name="Lipzen A."/>
            <person name="He G."/>
            <person name="Yan M."/>
            <person name="Ng V."/>
            <person name="Cullen D."/>
            <person name="Martin F."/>
            <person name="Rosso M.-N."/>
            <person name="Henrissat B."/>
            <person name="Hibbett D."/>
            <person name="Martinez A.T."/>
            <person name="Grigoriev I.V."/>
        </authorList>
    </citation>
    <scope>NUCLEOTIDE SEQUENCE</scope>
    <source>
        <strain evidence="4">CIRM-BRFM 674</strain>
    </source>
</reference>
<feature type="region of interest" description="Disordered" evidence="2">
    <location>
        <begin position="764"/>
        <end position="863"/>
    </location>
</feature>
<feature type="compositionally biased region" description="Low complexity" evidence="2">
    <location>
        <begin position="841"/>
        <end position="863"/>
    </location>
</feature>
<feature type="compositionally biased region" description="Low complexity" evidence="2">
    <location>
        <begin position="606"/>
        <end position="615"/>
    </location>
</feature>
<feature type="compositionally biased region" description="Low complexity" evidence="2">
    <location>
        <begin position="388"/>
        <end position="407"/>
    </location>
</feature>
<dbReference type="InterPro" id="IPR001680">
    <property type="entry name" value="WD40_rpt"/>
</dbReference>
<feature type="region of interest" description="Disordered" evidence="2">
    <location>
        <begin position="361"/>
        <end position="413"/>
    </location>
</feature>
<dbReference type="OrthoDB" id="64353at2759"/>
<evidence type="ECO:0000259" key="3">
    <source>
        <dbReference type="Pfam" id="PF10313"/>
    </source>
</evidence>
<dbReference type="PANTHER" id="PTHR43991:SF9">
    <property type="entry name" value="DUF2415 DOMAIN-CONTAINING PROTEIN"/>
    <property type="match status" value="1"/>
</dbReference>
<feature type="compositionally biased region" description="Low complexity" evidence="2">
    <location>
        <begin position="473"/>
        <end position="483"/>
    </location>
</feature>
<gene>
    <name evidence="4" type="ORF">BDN70DRAFT_915510</name>
</gene>
<organism evidence="4 5">
    <name type="scientific">Pholiota conissans</name>
    <dbReference type="NCBI Taxonomy" id="109636"/>
    <lineage>
        <taxon>Eukaryota</taxon>
        <taxon>Fungi</taxon>
        <taxon>Dikarya</taxon>
        <taxon>Basidiomycota</taxon>
        <taxon>Agaricomycotina</taxon>
        <taxon>Agaricomycetes</taxon>
        <taxon>Agaricomycetidae</taxon>
        <taxon>Agaricales</taxon>
        <taxon>Agaricineae</taxon>
        <taxon>Strophariaceae</taxon>
        <taxon>Pholiota</taxon>
    </lineage>
</organism>
<keyword evidence="1" id="KW-0853">WD repeat</keyword>
<feature type="repeat" description="WD" evidence="1">
    <location>
        <begin position="237"/>
        <end position="278"/>
    </location>
</feature>